<keyword evidence="1" id="KW-0472">Membrane</keyword>
<dbReference type="Proteomes" id="UP000830167">
    <property type="component" value="Chromosome"/>
</dbReference>
<keyword evidence="1" id="KW-0812">Transmembrane</keyword>
<name>A0ABY4CJ10_9BACL</name>
<feature type="transmembrane region" description="Helical" evidence="1">
    <location>
        <begin position="181"/>
        <end position="202"/>
    </location>
</feature>
<keyword evidence="3" id="KW-1185">Reference proteome</keyword>
<feature type="transmembrane region" description="Helical" evidence="1">
    <location>
        <begin position="149"/>
        <end position="169"/>
    </location>
</feature>
<evidence type="ECO:0000313" key="2">
    <source>
        <dbReference type="EMBL" id="UOF90497.1"/>
    </source>
</evidence>
<feature type="transmembrane region" description="Helical" evidence="1">
    <location>
        <begin position="125"/>
        <end position="143"/>
    </location>
</feature>
<feature type="transmembrane region" description="Helical" evidence="1">
    <location>
        <begin position="33"/>
        <end position="52"/>
    </location>
</feature>
<dbReference type="RefSeq" id="WP_347437193.1">
    <property type="nucleotide sequence ID" value="NZ_CP089291.1"/>
</dbReference>
<evidence type="ECO:0000256" key="1">
    <source>
        <dbReference type="SAM" id="Phobius"/>
    </source>
</evidence>
<proteinExistence type="predicted"/>
<dbReference type="EMBL" id="CP089291">
    <property type="protein sequence ID" value="UOF90497.1"/>
    <property type="molecule type" value="Genomic_DNA"/>
</dbReference>
<protein>
    <recommendedName>
        <fullName evidence="4">Yip1 domain-containing protein</fullName>
    </recommendedName>
</protein>
<accession>A0ABY4CJ10</accession>
<feature type="transmembrane region" description="Helical" evidence="1">
    <location>
        <begin position="72"/>
        <end position="96"/>
    </location>
</feature>
<keyword evidence="1" id="KW-1133">Transmembrane helix</keyword>
<reference evidence="2" key="1">
    <citation type="submission" date="2021-12" db="EMBL/GenBank/DDBJ databases">
        <title>Alicyclobacillaceae gen. nov., sp. nov., isolated from chalcocite enrichment system.</title>
        <authorList>
            <person name="Jiang Z."/>
        </authorList>
    </citation>
    <scope>NUCLEOTIDE SEQUENCE</scope>
    <source>
        <strain evidence="2">MYW30-H2</strain>
    </source>
</reference>
<sequence length="215" mass="24258">MNDLGVTLKYTIRLLLHPILTVEQIIRERNSRASYYAVWLALLAMIINSVLLFQSAAGPFHRIGLSGSTIAILRFVIVFFTVPISFFVGRFFFLAFTKGGLRVLKRKTYPKDPTERMEKSNLLKLVYPYYYVPIAIEMLLLLVNYPGSGAYQATLNVLFGLYSLLIQIVSIKRIYHVSGIVAFFAPAIVVLLACVILFLIWLGTTGSIHILSNFT</sequence>
<organism evidence="2 3">
    <name type="scientific">Fodinisporobacter ferrooxydans</name>
    <dbReference type="NCBI Taxonomy" id="2901836"/>
    <lineage>
        <taxon>Bacteria</taxon>
        <taxon>Bacillati</taxon>
        <taxon>Bacillota</taxon>
        <taxon>Bacilli</taxon>
        <taxon>Bacillales</taxon>
        <taxon>Alicyclobacillaceae</taxon>
        <taxon>Fodinisporobacter</taxon>
    </lineage>
</organism>
<gene>
    <name evidence="2" type="ORF">LSG31_22005</name>
</gene>
<evidence type="ECO:0000313" key="3">
    <source>
        <dbReference type="Proteomes" id="UP000830167"/>
    </source>
</evidence>
<evidence type="ECO:0008006" key="4">
    <source>
        <dbReference type="Google" id="ProtNLM"/>
    </source>
</evidence>